<organism evidence="13 14">
    <name type="scientific">Niastella populi</name>
    <dbReference type="NCBI Taxonomy" id="550983"/>
    <lineage>
        <taxon>Bacteria</taxon>
        <taxon>Pseudomonadati</taxon>
        <taxon>Bacteroidota</taxon>
        <taxon>Chitinophagia</taxon>
        <taxon>Chitinophagales</taxon>
        <taxon>Chitinophagaceae</taxon>
        <taxon>Niastella</taxon>
    </lineage>
</organism>
<comment type="caution">
    <text evidence="13">The sequence shown here is derived from an EMBL/GenBank/DDBJ whole genome shotgun (WGS) entry which is preliminary data.</text>
</comment>
<accession>A0A1V9EFM5</accession>
<dbReference type="Proteomes" id="UP000192276">
    <property type="component" value="Unassembled WGS sequence"/>
</dbReference>
<comment type="catalytic activity">
    <reaction evidence="1">
        <text>ATP + protein L-histidine = ADP + protein N-phospho-L-histidine.</text>
        <dbReference type="EC" id="2.7.13.3"/>
    </reaction>
</comment>
<dbReference type="EMBL" id="LWBP01000262">
    <property type="protein sequence ID" value="OQP44913.1"/>
    <property type="molecule type" value="Genomic_DNA"/>
</dbReference>
<keyword evidence="9" id="KW-0472">Membrane</keyword>
<gene>
    <name evidence="13" type="ORF">A4R26_32475</name>
</gene>
<evidence type="ECO:0000259" key="12">
    <source>
        <dbReference type="PROSITE" id="PS50885"/>
    </source>
</evidence>
<dbReference type="GO" id="GO:0000155">
    <property type="term" value="F:phosphorelay sensor kinase activity"/>
    <property type="evidence" value="ECO:0007669"/>
    <property type="project" value="InterPro"/>
</dbReference>
<dbReference type="SMART" id="SM00388">
    <property type="entry name" value="HisKA"/>
    <property type="match status" value="1"/>
</dbReference>
<dbReference type="SUPFAM" id="SSF55781">
    <property type="entry name" value="GAF domain-like"/>
    <property type="match status" value="1"/>
</dbReference>
<evidence type="ECO:0000256" key="4">
    <source>
        <dbReference type="ARBA" id="ARBA00022553"/>
    </source>
</evidence>
<evidence type="ECO:0000256" key="7">
    <source>
        <dbReference type="PROSITE-ProRule" id="PRU00169"/>
    </source>
</evidence>
<evidence type="ECO:0000259" key="11">
    <source>
        <dbReference type="PROSITE" id="PS50110"/>
    </source>
</evidence>
<evidence type="ECO:0000256" key="6">
    <source>
        <dbReference type="ARBA" id="ARBA00022777"/>
    </source>
</evidence>
<dbReference type="InterPro" id="IPR036890">
    <property type="entry name" value="HATPase_C_sf"/>
</dbReference>
<evidence type="ECO:0000259" key="10">
    <source>
        <dbReference type="PROSITE" id="PS50109"/>
    </source>
</evidence>
<dbReference type="CDD" id="cd06225">
    <property type="entry name" value="HAMP"/>
    <property type="match status" value="2"/>
</dbReference>
<dbReference type="SMART" id="SM00304">
    <property type="entry name" value="HAMP"/>
    <property type="match status" value="1"/>
</dbReference>
<evidence type="ECO:0000313" key="14">
    <source>
        <dbReference type="Proteomes" id="UP000192276"/>
    </source>
</evidence>
<feature type="transmembrane region" description="Helical" evidence="9">
    <location>
        <begin position="12"/>
        <end position="29"/>
    </location>
</feature>
<dbReference type="SUPFAM" id="SSF55874">
    <property type="entry name" value="ATPase domain of HSP90 chaperone/DNA topoisomerase II/histidine kinase"/>
    <property type="match status" value="1"/>
</dbReference>
<evidence type="ECO:0000256" key="1">
    <source>
        <dbReference type="ARBA" id="ARBA00000085"/>
    </source>
</evidence>
<dbReference type="Pfam" id="PF02518">
    <property type="entry name" value="HATPase_c"/>
    <property type="match status" value="1"/>
</dbReference>
<feature type="transmembrane region" description="Helical" evidence="9">
    <location>
        <begin position="294"/>
        <end position="321"/>
    </location>
</feature>
<feature type="modified residue" description="4-aspartylphosphate" evidence="7">
    <location>
        <position position="1137"/>
    </location>
</feature>
<feature type="domain" description="Response regulatory" evidence="11">
    <location>
        <begin position="966"/>
        <end position="1079"/>
    </location>
</feature>
<dbReference type="SMART" id="SM00448">
    <property type="entry name" value="REC"/>
    <property type="match status" value="3"/>
</dbReference>
<protein>
    <recommendedName>
        <fullName evidence="3">histidine kinase</fullName>
        <ecNumber evidence="3">2.7.13.3</ecNumber>
    </recommendedName>
</protein>
<evidence type="ECO:0000256" key="3">
    <source>
        <dbReference type="ARBA" id="ARBA00012438"/>
    </source>
</evidence>
<feature type="domain" description="Response regulatory" evidence="11">
    <location>
        <begin position="1088"/>
        <end position="1204"/>
    </location>
</feature>
<dbReference type="SUPFAM" id="SSF47384">
    <property type="entry name" value="Homodimeric domain of signal transducing histidine kinase"/>
    <property type="match status" value="1"/>
</dbReference>
<dbReference type="Pfam" id="PF00672">
    <property type="entry name" value="HAMP"/>
    <property type="match status" value="1"/>
</dbReference>
<dbReference type="InterPro" id="IPR011006">
    <property type="entry name" value="CheY-like_superfamily"/>
</dbReference>
<dbReference type="FunFam" id="3.30.565.10:FF:000010">
    <property type="entry name" value="Sensor histidine kinase RcsC"/>
    <property type="match status" value="1"/>
</dbReference>
<dbReference type="CDD" id="cd17546">
    <property type="entry name" value="REC_hyHK_CKI1_RcsC-like"/>
    <property type="match status" value="1"/>
</dbReference>
<dbReference type="CDD" id="cd00082">
    <property type="entry name" value="HisKA"/>
    <property type="match status" value="1"/>
</dbReference>
<dbReference type="CDD" id="cd16922">
    <property type="entry name" value="HATPase_EvgS-ArcB-TorS-like"/>
    <property type="match status" value="1"/>
</dbReference>
<keyword evidence="4 7" id="KW-0597">Phosphoprotein</keyword>
<dbReference type="InterPro" id="IPR029016">
    <property type="entry name" value="GAF-like_dom_sf"/>
</dbReference>
<dbReference type="GO" id="GO:0009927">
    <property type="term" value="F:histidine phosphotransfer kinase activity"/>
    <property type="evidence" value="ECO:0007669"/>
    <property type="project" value="TreeGrafter"/>
</dbReference>
<proteinExistence type="predicted"/>
<dbReference type="InterPro" id="IPR003660">
    <property type="entry name" value="HAMP_dom"/>
</dbReference>
<dbReference type="InterPro" id="IPR003594">
    <property type="entry name" value="HATPase_dom"/>
</dbReference>
<dbReference type="PROSITE" id="PS50110">
    <property type="entry name" value="RESPONSE_REGULATORY"/>
    <property type="match status" value="3"/>
</dbReference>
<evidence type="ECO:0000256" key="9">
    <source>
        <dbReference type="SAM" id="Phobius"/>
    </source>
</evidence>
<dbReference type="PANTHER" id="PTHR43047">
    <property type="entry name" value="TWO-COMPONENT HISTIDINE PROTEIN KINASE"/>
    <property type="match status" value="1"/>
</dbReference>
<dbReference type="SMART" id="SM00387">
    <property type="entry name" value="HATPase_c"/>
    <property type="match status" value="1"/>
</dbReference>
<dbReference type="InterPro" id="IPR004358">
    <property type="entry name" value="Sig_transdc_His_kin-like_C"/>
</dbReference>
<dbReference type="PRINTS" id="PR00344">
    <property type="entry name" value="BCTRLSENSOR"/>
</dbReference>
<sequence length="1360" mass="153855">MRFIQNLSIRSKLLLISLMPLAALFYFLLQNIRNEIAARNRIKQVYNNVLAGEAISNVIHQLQQERGYSISYLLGKGKEEKSELFTQREKTDNAIFNLTQLINSDKNDAGWLSTPDSLSALRTEVNSLQTNPETIRNVFAGIIFQKIKVLDKTFRSSREADIKDLLATHMFLIYSKEYYGQLRAAGKEAILLNGFGRNSYAEFAALKGKYEINLEKFRNSAPDELADLFDWKMTTPAIKMVQKMIDTAYHLPVFTGFPFSVDDWWINGIMYLNTFKEIVDASNLLIRRTAESKLAAISGSMTQSIIIALVVVLFIALLLFFTIRSIVSSVMLIKNTADRFTMGEINLSVPVISKDEIGSLANSFNQLIKVSQEYAEAAEIIGKGDYTPEVRVRSEADKLGISLNNMKSNLQKLSHENEIRTWLLSGNNEINDKMRGELEIRELAKAVICQLTKYLKAQVGSIYLSENGHLNLTGSYAFHHRKENVNHILAGQGLVGQAALEKTPIIFEQVPDDYTKINSSLGNTLPKNIVVYPFLYDGEVKGVIEIGAVHNFSELDLQFLDLVNMNIGIAFNSSQSRTRLKELLEETQRQAEELEMQQEELKQTNEELQEKTQLLEKSEAELKTQQEELQQSNEELEEKANLLQEQKEKLETAKMEVETKARELEVTSKYKSEFLANMSHELRTPLNSILILSQILTENKNKVLGEKEIELTRNIYNSGTDLLNLINEILDLSKVEAGRMELEIGDVPFNSISENLRAMFSEVANARSIVFEIICPQEIISTTIRTDRQRVEQILRNLLSNAFKFTDKGGQVILQMEIITPADVFSDGKLLNFDKVAAFSVTDTGIGIPESKQHIIFHAFQQADGSTKRKYGGTGLGLSISRELAHALGGDIHLHSEDGKGSIFTLYIPLKFDPIQAQRPGKGIEIKKAGKTAGKSRNLQNEFANGIGLPENIKDDRYTIGESDRCVLIIEDDENFATILLKFVNERNYKGIIALQGNTGLSLARHYRPDAIILDMQLPVMDGAEVLKQLKHDPDLRHIPVQIISAYDRRIESLELGAFDFIRKPVDKAAMQTAFERIEEFVRKKLKKLLIVEDNQEHNNAIRELIGNGDVKSASAYSGNEAFELMQKERFDCVIIDLGLPDMSGIDLIEKIKTNEDLNKVPIIVYTGKELSREKATRLNKLANSIVLKTANSKERLLDETILFLHRVESNLPKEKQQIIRKLHHSDEVLVNRKVLLVDDDIRNIFSLTTALEEDGMRCITAENGKEAIKVLKEQADVDIVLMDVMMPEMDGYEATREIRKMSQFSKLPILALTAKAMKGDREKCLEAGMSDYIAKPVNIEQLLSLMRVWLYQQYLQDNS</sequence>
<keyword evidence="6" id="KW-0418">Kinase</keyword>
<dbReference type="PANTHER" id="PTHR43047:SF63">
    <property type="entry name" value="HISTIDINE KINASE"/>
    <property type="match status" value="1"/>
</dbReference>
<feature type="domain" description="Response regulatory" evidence="11">
    <location>
        <begin position="1234"/>
        <end position="1351"/>
    </location>
</feature>
<dbReference type="InterPro" id="IPR003661">
    <property type="entry name" value="HisK_dim/P_dom"/>
</dbReference>
<dbReference type="CDD" id="cd00156">
    <property type="entry name" value="REC"/>
    <property type="match status" value="1"/>
</dbReference>
<dbReference type="Gene3D" id="3.40.50.2300">
    <property type="match status" value="3"/>
</dbReference>
<feature type="coiled-coil region" evidence="8">
    <location>
        <begin position="577"/>
        <end position="667"/>
    </location>
</feature>
<dbReference type="Pfam" id="PF13185">
    <property type="entry name" value="GAF_2"/>
    <property type="match status" value="1"/>
</dbReference>
<dbReference type="OrthoDB" id="9811889at2"/>
<dbReference type="SMART" id="SM00065">
    <property type="entry name" value="GAF"/>
    <property type="match status" value="1"/>
</dbReference>
<dbReference type="RefSeq" id="WP_081171748.1">
    <property type="nucleotide sequence ID" value="NZ_LWBP01000262.1"/>
</dbReference>
<evidence type="ECO:0000256" key="2">
    <source>
        <dbReference type="ARBA" id="ARBA00004370"/>
    </source>
</evidence>
<name>A0A1V9EFM5_9BACT</name>
<keyword evidence="9" id="KW-0812">Transmembrane</keyword>
<dbReference type="Pfam" id="PF00072">
    <property type="entry name" value="Response_reg"/>
    <property type="match status" value="3"/>
</dbReference>
<dbReference type="InterPro" id="IPR005467">
    <property type="entry name" value="His_kinase_dom"/>
</dbReference>
<dbReference type="SUPFAM" id="SSF158472">
    <property type="entry name" value="HAMP domain-like"/>
    <property type="match status" value="1"/>
</dbReference>
<dbReference type="InterPro" id="IPR013587">
    <property type="entry name" value="Nitrate/nitrite_sensing"/>
</dbReference>
<feature type="modified residue" description="4-aspartylphosphate" evidence="7">
    <location>
        <position position="1015"/>
    </location>
</feature>
<evidence type="ECO:0000256" key="8">
    <source>
        <dbReference type="SAM" id="Coils"/>
    </source>
</evidence>
<dbReference type="PROSITE" id="PS50109">
    <property type="entry name" value="HIS_KIN"/>
    <property type="match status" value="1"/>
</dbReference>
<feature type="domain" description="HAMP" evidence="12">
    <location>
        <begin position="324"/>
        <end position="376"/>
    </location>
</feature>
<evidence type="ECO:0000256" key="5">
    <source>
        <dbReference type="ARBA" id="ARBA00022679"/>
    </source>
</evidence>
<keyword evidence="14" id="KW-1185">Reference proteome</keyword>
<comment type="subcellular location">
    <subcellularLocation>
        <location evidence="2">Membrane</location>
    </subcellularLocation>
</comment>
<reference evidence="14" key="1">
    <citation type="submission" date="2016-04" db="EMBL/GenBank/DDBJ databases">
        <authorList>
            <person name="Chen L."/>
            <person name="Zhuang W."/>
            <person name="Wang G."/>
        </authorList>
    </citation>
    <scope>NUCLEOTIDE SEQUENCE [LARGE SCALE GENOMIC DNA]</scope>
    <source>
        <strain evidence="14">208</strain>
    </source>
</reference>
<dbReference type="Gene3D" id="3.30.565.10">
    <property type="entry name" value="Histidine kinase-like ATPase, C-terminal domain"/>
    <property type="match status" value="1"/>
</dbReference>
<evidence type="ECO:0000313" key="13">
    <source>
        <dbReference type="EMBL" id="OQP44913.1"/>
    </source>
</evidence>
<dbReference type="InterPro" id="IPR003018">
    <property type="entry name" value="GAF"/>
</dbReference>
<dbReference type="Gene3D" id="6.10.340.10">
    <property type="match status" value="1"/>
</dbReference>
<dbReference type="Gene3D" id="3.30.450.40">
    <property type="match status" value="1"/>
</dbReference>
<feature type="domain" description="Histidine kinase" evidence="10">
    <location>
        <begin position="677"/>
        <end position="912"/>
    </location>
</feature>
<dbReference type="SUPFAM" id="SSF52172">
    <property type="entry name" value="CheY-like"/>
    <property type="match status" value="3"/>
</dbReference>
<feature type="modified residue" description="4-aspartylphosphate" evidence="7">
    <location>
        <position position="1284"/>
    </location>
</feature>
<keyword evidence="8" id="KW-0175">Coiled coil</keyword>
<dbReference type="Pfam" id="PF08376">
    <property type="entry name" value="NIT"/>
    <property type="match status" value="1"/>
</dbReference>
<dbReference type="InterPro" id="IPR036097">
    <property type="entry name" value="HisK_dim/P_sf"/>
</dbReference>
<dbReference type="Pfam" id="PF00512">
    <property type="entry name" value="HisKA"/>
    <property type="match status" value="1"/>
</dbReference>
<dbReference type="PROSITE" id="PS50885">
    <property type="entry name" value="HAMP"/>
    <property type="match status" value="1"/>
</dbReference>
<keyword evidence="5" id="KW-0808">Transferase</keyword>
<dbReference type="STRING" id="550983.A4R26_32475"/>
<dbReference type="GO" id="GO:0005886">
    <property type="term" value="C:plasma membrane"/>
    <property type="evidence" value="ECO:0007669"/>
    <property type="project" value="TreeGrafter"/>
</dbReference>
<keyword evidence="9" id="KW-1133">Transmembrane helix</keyword>
<dbReference type="EC" id="2.7.13.3" evidence="3"/>
<dbReference type="Gene3D" id="1.10.287.130">
    <property type="match status" value="1"/>
</dbReference>
<dbReference type="InterPro" id="IPR001789">
    <property type="entry name" value="Sig_transdc_resp-reg_receiver"/>
</dbReference>